<gene>
    <name evidence="1" type="ORF">JL111_19045</name>
</gene>
<dbReference type="InterPro" id="IPR044543">
    <property type="entry name" value="YHJQ-like"/>
</dbReference>
<dbReference type="PANTHER" id="PTHR37310:SF1">
    <property type="entry name" value="CYTOPLASMIC PROTEIN"/>
    <property type="match status" value="1"/>
</dbReference>
<dbReference type="RefSeq" id="WP_191312856.1">
    <property type="nucleotide sequence ID" value="NZ_BNCL01000033.1"/>
</dbReference>
<dbReference type="Pfam" id="PF03860">
    <property type="entry name" value="Csp"/>
    <property type="match status" value="1"/>
</dbReference>
<dbReference type="Gene3D" id="1.20.1270.360">
    <property type="match status" value="1"/>
</dbReference>
<evidence type="ECO:0000313" key="2">
    <source>
        <dbReference type="Proteomes" id="UP000644749"/>
    </source>
</evidence>
<evidence type="ECO:0000313" key="1">
    <source>
        <dbReference type="EMBL" id="MBL3675572.1"/>
    </source>
</evidence>
<sequence length="110" mass="12311">MHHISQDMQNCIDECLRCHSTCLSMAMSHCLEKGGQHVEPSHFRLMMACAEICQTSANFMLMGSELHKRTCAVCAEVCEECARNCEQVGDMQECVDACRRCAESCRNMAA</sequence>
<accession>A0ABS1SA03</accession>
<organism evidence="1 2">
    <name type="scientific">Paracoccus aerius</name>
    <dbReference type="NCBI Taxonomy" id="1915382"/>
    <lineage>
        <taxon>Bacteria</taxon>
        <taxon>Pseudomonadati</taxon>
        <taxon>Pseudomonadota</taxon>
        <taxon>Alphaproteobacteria</taxon>
        <taxon>Rhodobacterales</taxon>
        <taxon>Paracoccaceae</taxon>
        <taxon>Paracoccus</taxon>
    </lineage>
</organism>
<comment type="caution">
    <text evidence="1">The sequence shown here is derived from an EMBL/GenBank/DDBJ whole genome shotgun (WGS) entry which is preliminary data.</text>
</comment>
<reference evidence="1 2" key="1">
    <citation type="submission" date="2021-01" db="EMBL/GenBank/DDBJ databases">
        <title>011410 draft genome.</title>
        <authorList>
            <person name="Lang L."/>
        </authorList>
    </citation>
    <scope>NUCLEOTIDE SEQUENCE [LARGE SCALE GENOMIC DNA]</scope>
    <source>
        <strain evidence="1 2">KCTC 42845</strain>
    </source>
</reference>
<protein>
    <submittedName>
        <fullName evidence="1">Four-helix bundle copper-binding protein</fullName>
    </submittedName>
</protein>
<dbReference type="CDD" id="cd08026">
    <property type="entry name" value="DUF326"/>
    <property type="match status" value="1"/>
</dbReference>
<keyword evidence="2" id="KW-1185">Reference proteome</keyword>
<dbReference type="EMBL" id="JAESHT010000032">
    <property type="protein sequence ID" value="MBL3675572.1"/>
    <property type="molecule type" value="Genomic_DNA"/>
</dbReference>
<dbReference type="InterPro" id="IPR005560">
    <property type="entry name" value="Csp_YhjQ"/>
</dbReference>
<proteinExistence type="predicted"/>
<name>A0ABS1SA03_9RHOB</name>
<dbReference type="PANTHER" id="PTHR37310">
    <property type="entry name" value="CYTOPLASMIC PROTEIN-RELATED"/>
    <property type="match status" value="1"/>
</dbReference>
<dbReference type="Proteomes" id="UP000644749">
    <property type="component" value="Unassembled WGS sequence"/>
</dbReference>